<keyword evidence="2 6" id="KW-1003">Cell membrane</keyword>
<feature type="transmembrane region" description="Helical" evidence="6">
    <location>
        <begin position="281"/>
        <end position="302"/>
    </location>
</feature>
<comment type="caution">
    <text evidence="8">The sequence shown here is derived from an EMBL/GenBank/DDBJ whole genome shotgun (WGS) entry which is preliminary data.</text>
</comment>
<feature type="transmembrane region" description="Helical" evidence="6">
    <location>
        <begin position="102"/>
        <end position="129"/>
    </location>
</feature>
<dbReference type="GO" id="GO:0055085">
    <property type="term" value="P:transmembrane transport"/>
    <property type="evidence" value="ECO:0007669"/>
    <property type="project" value="UniProtKB-UniRule"/>
</dbReference>
<dbReference type="PANTHER" id="PTHR46795">
    <property type="entry name" value="ABC TRANSPORTER PERMEASE-RELATED-RELATED"/>
    <property type="match status" value="1"/>
</dbReference>
<comment type="similarity">
    <text evidence="6">Belongs to the ABC-4 integral membrane protein family.</text>
</comment>
<evidence type="ECO:0000313" key="9">
    <source>
        <dbReference type="Proteomes" id="UP000677218"/>
    </source>
</evidence>
<keyword evidence="4 6" id="KW-1133">Transmembrane helix</keyword>
<dbReference type="Proteomes" id="UP000677218">
    <property type="component" value="Unassembled WGS sequence"/>
</dbReference>
<feature type="transmembrane region" description="Helical" evidence="6">
    <location>
        <begin position="567"/>
        <end position="586"/>
    </location>
</feature>
<evidence type="ECO:0000256" key="5">
    <source>
        <dbReference type="ARBA" id="ARBA00023136"/>
    </source>
</evidence>
<feature type="transmembrane region" description="Helical" evidence="6">
    <location>
        <begin position="17"/>
        <end position="37"/>
    </location>
</feature>
<dbReference type="AlphaFoldDB" id="A0A916VH92"/>
<accession>A0A916VH92</accession>
<keyword evidence="3 6" id="KW-0812">Transmembrane</keyword>
<evidence type="ECO:0000256" key="1">
    <source>
        <dbReference type="ARBA" id="ARBA00004651"/>
    </source>
</evidence>
<feature type="transmembrane region" description="Helical" evidence="6">
    <location>
        <begin position="232"/>
        <end position="260"/>
    </location>
</feature>
<sequence>MLLRLSLTGLQRRFKDYAVLFSGLVIASMIFYMFMSISANPGFYKANVSMGARLLPFIFGFGNVLLAIVTFFYLIYANSFMLSMRQHDYGMFLTLGAKRGKISILVVMETLVTGLAATLVGIGLGIGLTGVVSQLLLKQLHLDLTHLNALVPAAIGYTLLFFIVVSLLAGLWNVQKLLRTKLIDLLHEKQKPVKLIKHPVLRSLEGISGLVILAWAYYTMMHFKVEGAKVEFTIAFFGTLIGSWLLFNAFFSTLIGWIMNKHGFTYKGLRLFTLGQLKFRLNDFTQILTITSVLFGLALGAVTVGQNFRSEQQAATKSTYYSLVIAHPTDKIKQKLAKLDHAKVTTYHYKLDAKGTIYFNRKEFAQKRLYTVEFHPKSRTYSYLKMPLDQVYRMEGDSTLILGAVSNSQVRQQKMVKEAAYKRVKGQTATFLLVRDTDLAKDYQKLKQIDQMQPQTENVQAVNSLMGVSTYEMIIDLIGSFEFMGFFLGLAFLAMLASTLMFKVLSQATNDRPRYQMLFKLGAQSRSLKRSIAWELGILFVLPGLVGAVDVLFGLGMFKSMFQNPWYGIWLPFVIFAVLYLLYYLLTIKLYQKLVLRDYQTD</sequence>
<evidence type="ECO:0000259" key="7">
    <source>
        <dbReference type="Pfam" id="PF02687"/>
    </source>
</evidence>
<evidence type="ECO:0000256" key="2">
    <source>
        <dbReference type="ARBA" id="ARBA00022475"/>
    </source>
</evidence>
<comment type="subcellular location">
    <subcellularLocation>
        <location evidence="1 6">Cell membrane</location>
        <topology evidence="1 6">Multi-pass membrane protein</topology>
    </subcellularLocation>
</comment>
<evidence type="ECO:0000256" key="3">
    <source>
        <dbReference type="ARBA" id="ARBA00022692"/>
    </source>
</evidence>
<dbReference type="PANTHER" id="PTHR46795:SF3">
    <property type="entry name" value="ABC TRANSPORTER PERMEASE"/>
    <property type="match status" value="1"/>
</dbReference>
<dbReference type="InterPro" id="IPR052536">
    <property type="entry name" value="ABC-4_Integral_Memb_Prot"/>
</dbReference>
<feature type="transmembrane region" description="Helical" evidence="6">
    <location>
        <begin position="532"/>
        <end position="555"/>
    </location>
</feature>
<feature type="transmembrane region" description="Helical" evidence="6">
    <location>
        <begin position="483"/>
        <end position="505"/>
    </location>
</feature>
<protein>
    <submittedName>
        <fullName evidence="8">Antimicrobial peptide ABC transporter permease protein</fullName>
    </submittedName>
</protein>
<organism evidence="8 9">
    <name type="scientific">Lactobacillus corticis</name>
    <dbReference type="NCBI Taxonomy" id="2201249"/>
    <lineage>
        <taxon>Bacteria</taxon>
        <taxon>Bacillati</taxon>
        <taxon>Bacillota</taxon>
        <taxon>Bacilli</taxon>
        <taxon>Lactobacillales</taxon>
        <taxon>Lactobacillaceae</taxon>
        <taxon>Lactobacillus</taxon>
    </lineage>
</organism>
<evidence type="ECO:0000256" key="6">
    <source>
        <dbReference type="PIRNR" id="PIRNR018968"/>
    </source>
</evidence>
<keyword evidence="5 6" id="KW-0472">Membrane</keyword>
<dbReference type="InterPro" id="IPR027022">
    <property type="entry name" value="ABC_permease_BceB-typ"/>
</dbReference>
<feature type="domain" description="ABC3 transporter permease C-terminal" evidence="7">
    <location>
        <begin position="63"/>
        <end position="180"/>
    </location>
</feature>
<keyword evidence="6" id="KW-0813">Transport</keyword>
<evidence type="ECO:0000256" key="4">
    <source>
        <dbReference type="ARBA" id="ARBA00022989"/>
    </source>
</evidence>
<dbReference type="GO" id="GO:0005886">
    <property type="term" value="C:plasma membrane"/>
    <property type="evidence" value="ECO:0007669"/>
    <property type="project" value="UniProtKB-SubCell"/>
</dbReference>
<evidence type="ECO:0000313" key="8">
    <source>
        <dbReference type="EMBL" id="GFZ26791.1"/>
    </source>
</evidence>
<dbReference type="PIRSF" id="PIRSF018968">
    <property type="entry name" value="ABC_permease_BceB"/>
    <property type="match status" value="1"/>
</dbReference>
<keyword evidence="9" id="KW-1185">Reference proteome</keyword>
<dbReference type="RefSeq" id="WP_212780489.1">
    <property type="nucleotide sequence ID" value="NZ_BMAY01000004.1"/>
</dbReference>
<gene>
    <name evidence="8" type="ORF">LCB40_06710</name>
</gene>
<name>A0A916VH92_9LACO</name>
<dbReference type="EMBL" id="BMAY01000004">
    <property type="protein sequence ID" value="GFZ26791.1"/>
    <property type="molecule type" value="Genomic_DNA"/>
</dbReference>
<proteinExistence type="inferred from homology"/>
<dbReference type="Pfam" id="PF02687">
    <property type="entry name" value="FtsX"/>
    <property type="match status" value="1"/>
</dbReference>
<feature type="transmembrane region" description="Helical" evidence="6">
    <location>
        <begin position="149"/>
        <end position="172"/>
    </location>
</feature>
<reference evidence="8" key="1">
    <citation type="submission" date="2020-08" db="EMBL/GenBank/DDBJ databases">
        <title>Taxonomic study for Lactobacillus species isolated from hardwood bark.</title>
        <authorList>
            <person name="Tohno M."/>
            <person name="Tanizawa Y."/>
        </authorList>
    </citation>
    <scope>NUCLEOTIDE SEQUENCE</scope>
    <source>
        <strain evidence="8">B40</strain>
    </source>
</reference>
<feature type="transmembrane region" description="Helical" evidence="6">
    <location>
        <begin position="200"/>
        <end position="220"/>
    </location>
</feature>
<dbReference type="InterPro" id="IPR003838">
    <property type="entry name" value="ABC3_permease_C"/>
</dbReference>
<feature type="transmembrane region" description="Helical" evidence="6">
    <location>
        <begin position="57"/>
        <end position="81"/>
    </location>
</feature>